<keyword evidence="3" id="KW-1185">Reference proteome</keyword>
<sequence length="135" mass="12522">MLCGGTDEPGGALTGGPLTGGALTDGAQPGGALTGDALTGGPLTGCPPAGGPVTADDQAGDVLTGEGTPSGSGGWGVPPARAASSSSSGPICWTRIVGRAHSGCPIEAASLPADVDPSAVGKGPSTPVCSSSSIR</sequence>
<name>A0ABQ4I167_9ACTN</name>
<dbReference type="Proteomes" id="UP000647017">
    <property type="component" value="Unassembled WGS sequence"/>
</dbReference>
<comment type="caution">
    <text evidence="2">The sequence shown here is derived from an EMBL/GenBank/DDBJ whole genome shotgun (WGS) entry which is preliminary data.</text>
</comment>
<reference evidence="2 3" key="1">
    <citation type="submission" date="2021-01" db="EMBL/GenBank/DDBJ databases">
        <title>Whole genome shotgun sequence of Verrucosispora andamanensis NBRC 109075.</title>
        <authorList>
            <person name="Komaki H."/>
            <person name="Tamura T."/>
        </authorList>
    </citation>
    <scope>NUCLEOTIDE SEQUENCE [LARGE SCALE GENOMIC DNA]</scope>
    <source>
        <strain evidence="2 3">NBRC 109075</strain>
    </source>
</reference>
<proteinExistence type="predicted"/>
<feature type="region of interest" description="Disordered" evidence="1">
    <location>
        <begin position="109"/>
        <end position="135"/>
    </location>
</feature>
<feature type="region of interest" description="Disordered" evidence="1">
    <location>
        <begin position="1"/>
        <end position="89"/>
    </location>
</feature>
<gene>
    <name evidence="2" type="ORF">Van01_48250</name>
</gene>
<accession>A0ABQ4I167</accession>
<organism evidence="2 3">
    <name type="scientific">Micromonospora andamanensis</name>
    <dbReference type="NCBI Taxonomy" id="1287068"/>
    <lineage>
        <taxon>Bacteria</taxon>
        <taxon>Bacillati</taxon>
        <taxon>Actinomycetota</taxon>
        <taxon>Actinomycetes</taxon>
        <taxon>Micromonosporales</taxon>
        <taxon>Micromonosporaceae</taxon>
        <taxon>Micromonospora</taxon>
    </lineage>
</organism>
<evidence type="ECO:0000256" key="1">
    <source>
        <dbReference type="SAM" id="MobiDB-lite"/>
    </source>
</evidence>
<evidence type="ECO:0000313" key="2">
    <source>
        <dbReference type="EMBL" id="GIJ11611.1"/>
    </source>
</evidence>
<feature type="compositionally biased region" description="Low complexity" evidence="1">
    <location>
        <begin position="77"/>
        <end position="88"/>
    </location>
</feature>
<evidence type="ECO:0000313" key="3">
    <source>
        <dbReference type="Proteomes" id="UP000647017"/>
    </source>
</evidence>
<dbReference type="EMBL" id="BOOZ01000035">
    <property type="protein sequence ID" value="GIJ11611.1"/>
    <property type="molecule type" value="Genomic_DNA"/>
</dbReference>
<protein>
    <submittedName>
        <fullName evidence="2">Uncharacterized protein</fullName>
    </submittedName>
</protein>